<dbReference type="AlphaFoldDB" id="A0A8J6Y058"/>
<evidence type="ECO:0000256" key="1">
    <source>
        <dbReference type="ARBA" id="ARBA00022679"/>
    </source>
</evidence>
<dbReference type="GO" id="GO:0008146">
    <property type="term" value="F:sulfotransferase activity"/>
    <property type="evidence" value="ECO:0007669"/>
    <property type="project" value="InterPro"/>
</dbReference>
<name>A0A8J6Y058_9BACT</name>
<reference evidence="4 5" key="1">
    <citation type="submission" date="2020-08" db="EMBL/GenBank/DDBJ databases">
        <title>Acidobacteriota in marine sediments use diverse sulfur dissimilation pathways.</title>
        <authorList>
            <person name="Wasmund K."/>
        </authorList>
    </citation>
    <scope>NUCLEOTIDE SEQUENCE [LARGE SCALE GENOMIC DNA]</scope>
    <source>
        <strain evidence="4">MAG AM4</strain>
    </source>
</reference>
<keyword evidence="2" id="KW-0325">Glycoprotein</keyword>
<dbReference type="PANTHER" id="PTHR10605:SF56">
    <property type="entry name" value="BIFUNCTIONAL HEPARAN SULFATE N-DEACETYLASE_N-SULFOTRANSFERASE"/>
    <property type="match status" value="1"/>
</dbReference>
<dbReference type="InterPro" id="IPR000863">
    <property type="entry name" value="Sulfotransferase_dom"/>
</dbReference>
<sequence length="300" mass="34818">MVKPNFFVVGALKSGTTAMCEYLGRHPEIFIPSSKEINYFGSDMGVRLPRLTEAQYLEWHYSEATGEKRVGDGSVWYLYTQFAAAEIREFAPDARIVIMLRNPVAALYSLHSQFLYTGDEDLQDFGEAMAAEPDRKAGRRMPPGTSFPEMLYYREVASYTDQVRRFHDQFGPDQVEVHLFDDFVRDTGAVYRSILRFLGVDPGFTTRFQVVNPNKEIRNRGIQDFLKTPPAWIRKMARSVMPGYERRERLRRRMIGWNTRNPARPAMDPSLKERLTLEFAPEVKRLETLLGRDLSRWRSP</sequence>
<dbReference type="PANTHER" id="PTHR10605">
    <property type="entry name" value="HEPARAN SULFATE SULFOTRANSFERASE"/>
    <property type="match status" value="1"/>
</dbReference>
<dbReference type="Proteomes" id="UP000648239">
    <property type="component" value="Unassembled WGS sequence"/>
</dbReference>
<evidence type="ECO:0000313" key="4">
    <source>
        <dbReference type="EMBL" id="MBD3867922.1"/>
    </source>
</evidence>
<evidence type="ECO:0000313" key="5">
    <source>
        <dbReference type="Proteomes" id="UP000648239"/>
    </source>
</evidence>
<protein>
    <submittedName>
        <fullName evidence="4">Sulfotransferase</fullName>
    </submittedName>
</protein>
<dbReference type="Gene3D" id="3.40.50.300">
    <property type="entry name" value="P-loop containing nucleotide triphosphate hydrolases"/>
    <property type="match status" value="1"/>
</dbReference>
<dbReference type="SUPFAM" id="SSF52540">
    <property type="entry name" value="P-loop containing nucleoside triphosphate hydrolases"/>
    <property type="match status" value="1"/>
</dbReference>
<organism evidence="4 5">
    <name type="scientific">Candidatus Polarisedimenticola svalbardensis</name>
    <dbReference type="NCBI Taxonomy" id="2886004"/>
    <lineage>
        <taxon>Bacteria</taxon>
        <taxon>Pseudomonadati</taxon>
        <taxon>Acidobacteriota</taxon>
        <taxon>Candidatus Polarisedimenticolia</taxon>
        <taxon>Candidatus Polarisedimenticolales</taxon>
        <taxon>Candidatus Polarisedimenticolaceae</taxon>
        <taxon>Candidatus Polarisedimenticola</taxon>
    </lineage>
</organism>
<dbReference type="Pfam" id="PF00685">
    <property type="entry name" value="Sulfotransfer_1"/>
    <property type="match status" value="1"/>
</dbReference>
<proteinExistence type="predicted"/>
<gene>
    <name evidence="4" type="ORF">IFK94_07350</name>
</gene>
<dbReference type="InterPro" id="IPR027417">
    <property type="entry name" value="P-loop_NTPase"/>
</dbReference>
<dbReference type="InterPro" id="IPR037359">
    <property type="entry name" value="NST/OST"/>
</dbReference>
<dbReference type="EMBL" id="JACXWD010000018">
    <property type="protein sequence ID" value="MBD3867922.1"/>
    <property type="molecule type" value="Genomic_DNA"/>
</dbReference>
<feature type="domain" description="Sulfotransferase" evidence="3">
    <location>
        <begin position="4"/>
        <end position="211"/>
    </location>
</feature>
<comment type="caution">
    <text evidence="4">The sequence shown here is derived from an EMBL/GenBank/DDBJ whole genome shotgun (WGS) entry which is preliminary data.</text>
</comment>
<evidence type="ECO:0000259" key="3">
    <source>
        <dbReference type="Pfam" id="PF00685"/>
    </source>
</evidence>
<accession>A0A8J6Y058</accession>
<keyword evidence="1" id="KW-0808">Transferase</keyword>
<evidence type="ECO:0000256" key="2">
    <source>
        <dbReference type="ARBA" id="ARBA00023180"/>
    </source>
</evidence>